<dbReference type="InterPro" id="IPR006439">
    <property type="entry name" value="HAD-SF_hydro_IA"/>
</dbReference>
<dbReference type="PANTHER" id="PTHR43434:SF24">
    <property type="entry name" value="HYDROLASE-RELATED"/>
    <property type="match status" value="1"/>
</dbReference>
<dbReference type="SFLD" id="SFLDG01129">
    <property type="entry name" value="C1.5:_HAD__Beta-PGM__Phosphata"/>
    <property type="match status" value="1"/>
</dbReference>
<dbReference type="InterPro" id="IPR050155">
    <property type="entry name" value="HAD-like_hydrolase_sf"/>
</dbReference>
<dbReference type="InterPro" id="IPR023198">
    <property type="entry name" value="PGP-like_dom2"/>
</dbReference>
<dbReference type="SFLD" id="SFLDS00003">
    <property type="entry name" value="Haloacid_Dehalogenase"/>
    <property type="match status" value="1"/>
</dbReference>
<name>A0A2C9CSW4_9RHOB</name>
<dbReference type="AlphaFoldDB" id="A0A2C9CSW4"/>
<dbReference type="InterPro" id="IPR023214">
    <property type="entry name" value="HAD_sf"/>
</dbReference>
<dbReference type="GO" id="GO:0005829">
    <property type="term" value="C:cytosol"/>
    <property type="evidence" value="ECO:0007669"/>
    <property type="project" value="TreeGrafter"/>
</dbReference>
<dbReference type="Pfam" id="PF13419">
    <property type="entry name" value="HAD_2"/>
    <property type="match status" value="1"/>
</dbReference>
<dbReference type="GO" id="GO:0006281">
    <property type="term" value="P:DNA repair"/>
    <property type="evidence" value="ECO:0007669"/>
    <property type="project" value="TreeGrafter"/>
</dbReference>
<dbReference type="OrthoDB" id="9793014at2"/>
<dbReference type="Gene3D" id="1.10.150.240">
    <property type="entry name" value="Putative phosphatase, domain 2"/>
    <property type="match status" value="1"/>
</dbReference>
<reference evidence="2" key="1">
    <citation type="submission" date="2017-09" db="EMBL/GenBank/DDBJ databases">
        <authorList>
            <person name="Varghese N."/>
            <person name="Submissions S."/>
        </authorList>
    </citation>
    <scope>NUCLEOTIDE SEQUENCE [LARGE SCALE GENOMIC DNA]</scope>
    <source>
        <strain evidence="2">C7</strain>
    </source>
</reference>
<sequence>MKLAIFDMDGTLIDSQVLIVGAMAAAFEQMGLTVPSRDAVLSIVGLSLPQAMTRLAPVEVDAAGIVALTDAYRAEFVAQRAATGGEASVPLYPGALAALQGLADAGWQLGVATGKARRGVDHVFAAHDIGRFFTTIQTADGHPSKPHPSMVHTALAESGVAADAAVMIGDTTFDIEMGRAAGVRSIGVSWGYHPDEDLRTAGASDILTHFDQLVPLLT</sequence>
<evidence type="ECO:0000313" key="2">
    <source>
        <dbReference type="Proteomes" id="UP000220034"/>
    </source>
</evidence>
<dbReference type="Gene3D" id="3.40.50.1000">
    <property type="entry name" value="HAD superfamily/HAD-like"/>
    <property type="match status" value="1"/>
</dbReference>
<dbReference type="RefSeq" id="WP_097930373.1">
    <property type="nucleotide sequence ID" value="NZ_OCTN01000005.1"/>
</dbReference>
<dbReference type="InterPro" id="IPR036412">
    <property type="entry name" value="HAD-like_sf"/>
</dbReference>
<gene>
    <name evidence="1" type="ORF">SAMN06273572_10521</name>
</gene>
<dbReference type="NCBIfam" id="TIGR01509">
    <property type="entry name" value="HAD-SF-IA-v3"/>
    <property type="match status" value="1"/>
</dbReference>
<dbReference type="InterPro" id="IPR041492">
    <property type="entry name" value="HAD_2"/>
</dbReference>
<dbReference type="EMBL" id="OCTN01000005">
    <property type="protein sequence ID" value="SOH94601.1"/>
    <property type="molecule type" value="Genomic_DNA"/>
</dbReference>
<protein>
    <submittedName>
        <fullName evidence="1">Phosphoglycolate phosphatase</fullName>
    </submittedName>
</protein>
<keyword evidence="2" id="KW-1185">Reference proteome</keyword>
<dbReference type="NCBIfam" id="TIGR01549">
    <property type="entry name" value="HAD-SF-IA-v1"/>
    <property type="match status" value="1"/>
</dbReference>
<dbReference type="SFLD" id="SFLDG01135">
    <property type="entry name" value="C1.5.6:_HAD__Beta-PGM__Phospha"/>
    <property type="match status" value="1"/>
</dbReference>
<evidence type="ECO:0000313" key="1">
    <source>
        <dbReference type="EMBL" id="SOH94601.1"/>
    </source>
</evidence>
<accession>A0A2C9CSW4</accession>
<dbReference type="GO" id="GO:0008967">
    <property type="term" value="F:phosphoglycolate phosphatase activity"/>
    <property type="evidence" value="ECO:0007669"/>
    <property type="project" value="TreeGrafter"/>
</dbReference>
<proteinExistence type="predicted"/>
<dbReference type="SUPFAM" id="SSF56784">
    <property type="entry name" value="HAD-like"/>
    <property type="match status" value="1"/>
</dbReference>
<dbReference type="Proteomes" id="UP000220034">
    <property type="component" value="Unassembled WGS sequence"/>
</dbReference>
<organism evidence="1 2">
    <name type="scientific">Pontivivens marinum</name>
    <dbReference type="NCBI Taxonomy" id="1690039"/>
    <lineage>
        <taxon>Bacteria</taxon>
        <taxon>Pseudomonadati</taxon>
        <taxon>Pseudomonadota</taxon>
        <taxon>Alphaproteobacteria</taxon>
        <taxon>Rhodobacterales</taxon>
        <taxon>Paracoccaceae</taxon>
        <taxon>Pontivivens</taxon>
    </lineage>
</organism>
<dbReference type="PANTHER" id="PTHR43434">
    <property type="entry name" value="PHOSPHOGLYCOLATE PHOSPHATASE"/>
    <property type="match status" value="1"/>
</dbReference>